<keyword evidence="2" id="KW-0732">Signal</keyword>
<name>A0A392QU38_9FABA</name>
<sequence>MPLFNLNLAFMIIVALLLSTITMAQSSASSPTELQSSMNALSPSTTVAQSPASSPTIGSSPPDPSNTSLAISAPPDKE</sequence>
<evidence type="ECO:0000313" key="3">
    <source>
        <dbReference type="EMBL" id="MCI27517.1"/>
    </source>
</evidence>
<feature type="non-terminal residue" evidence="3">
    <location>
        <position position="78"/>
    </location>
</feature>
<feature type="chain" id="PRO_5017291310" evidence="2">
    <location>
        <begin position="25"/>
        <end position="78"/>
    </location>
</feature>
<feature type="signal peptide" evidence="2">
    <location>
        <begin position="1"/>
        <end position="24"/>
    </location>
</feature>
<keyword evidence="4" id="KW-1185">Reference proteome</keyword>
<dbReference type="AlphaFoldDB" id="A0A392QU38"/>
<dbReference type="EMBL" id="LXQA010159784">
    <property type="protein sequence ID" value="MCI27517.1"/>
    <property type="molecule type" value="Genomic_DNA"/>
</dbReference>
<dbReference type="Proteomes" id="UP000265520">
    <property type="component" value="Unassembled WGS sequence"/>
</dbReference>
<evidence type="ECO:0000313" key="4">
    <source>
        <dbReference type="Proteomes" id="UP000265520"/>
    </source>
</evidence>
<reference evidence="3 4" key="1">
    <citation type="journal article" date="2018" name="Front. Plant Sci.">
        <title>Red Clover (Trifolium pratense) and Zigzag Clover (T. medium) - A Picture of Genomic Similarities and Differences.</title>
        <authorList>
            <person name="Dluhosova J."/>
            <person name="Istvanek J."/>
            <person name="Nedelnik J."/>
            <person name="Repkova J."/>
        </authorList>
    </citation>
    <scope>NUCLEOTIDE SEQUENCE [LARGE SCALE GENOMIC DNA]</scope>
    <source>
        <strain evidence="4">cv. 10/8</strain>
        <tissue evidence="3">Leaf</tissue>
    </source>
</reference>
<accession>A0A392QU38</accession>
<organism evidence="3 4">
    <name type="scientific">Trifolium medium</name>
    <dbReference type="NCBI Taxonomy" id="97028"/>
    <lineage>
        <taxon>Eukaryota</taxon>
        <taxon>Viridiplantae</taxon>
        <taxon>Streptophyta</taxon>
        <taxon>Embryophyta</taxon>
        <taxon>Tracheophyta</taxon>
        <taxon>Spermatophyta</taxon>
        <taxon>Magnoliopsida</taxon>
        <taxon>eudicotyledons</taxon>
        <taxon>Gunneridae</taxon>
        <taxon>Pentapetalae</taxon>
        <taxon>rosids</taxon>
        <taxon>fabids</taxon>
        <taxon>Fabales</taxon>
        <taxon>Fabaceae</taxon>
        <taxon>Papilionoideae</taxon>
        <taxon>50 kb inversion clade</taxon>
        <taxon>NPAAA clade</taxon>
        <taxon>Hologalegina</taxon>
        <taxon>IRL clade</taxon>
        <taxon>Trifolieae</taxon>
        <taxon>Trifolium</taxon>
    </lineage>
</organism>
<feature type="compositionally biased region" description="Polar residues" evidence="1">
    <location>
        <begin position="28"/>
        <end position="70"/>
    </location>
</feature>
<comment type="caution">
    <text evidence="3">The sequence shown here is derived from an EMBL/GenBank/DDBJ whole genome shotgun (WGS) entry which is preliminary data.</text>
</comment>
<evidence type="ECO:0000256" key="2">
    <source>
        <dbReference type="SAM" id="SignalP"/>
    </source>
</evidence>
<protein>
    <submittedName>
        <fullName evidence="3">Uncharacterized protein</fullName>
    </submittedName>
</protein>
<feature type="region of interest" description="Disordered" evidence="1">
    <location>
        <begin position="28"/>
        <end position="78"/>
    </location>
</feature>
<evidence type="ECO:0000256" key="1">
    <source>
        <dbReference type="SAM" id="MobiDB-lite"/>
    </source>
</evidence>
<proteinExistence type="predicted"/>